<evidence type="ECO:0000313" key="2">
    <source>
        <dbReference type="EMBL" id="KAK8839053.1"/>
    </source>
</evidence>
<gene>
    <name evidence="2" type="ORF">M9Y10_032519</name>
</gene>
<dbReference type="EMBL" id="JAPFFF010000053">
    <property type="protein sequence ID" value="KAK8839053.1"/>
    <property type="molecule type" value="Genomic_DNA"/>
</dbReference>
<evidence type="ECO:0000313" key="3">
    <source>
        <dbReference type="Proteomes" id="UP001470230"/>
    </source>
</evidence>
<dbReference type="PANTHER" id="PTHR11102">
    <property type="entry name" value="SEL-1-LIKE PROTEIN"/>
    <property type="match status" value="1"/>
</dbReference>
<dbReference type="Proteomes" id="UP001470230">
    <property type="component" value="Unassembled WGS sequence"/>
</dbReference>
<dbReference type="InterPro" id="IPR050767">
    <property type="entry name" value="Sel1_AlgK"/>
</dbReference>
<comment type="caution">
    <text evidence="2">The sequence shown here is derived from an EMBL/GenBank/DDBJ whole genome shotgun (WGS) entry which is preliminary data.</text>
</comment>
<name>A0ABR2GYM8_9EUKA</name>
<dbReference type="SUPFAM" id="SSF81901">
    <property type="entry name" value="HCP-like"/>
    <property type="match status" value="1"/>
</dbReference>
<dbReference type="InterPro" id="IPR006597">
    <property type="entry name" value="Sel1-like"/>
</dbReference>
<dbReference type="InterPro" id="IPR011990">
    <property type="entry name" value="TPR-like_helical_dom_sf"/>
</dbReference>
<proteinExistence type="inferred from homology"/>
<sequence length="92" mass="10773">MAVRKISMRLEDCMKKISLKIQTVALHIPRLNLYKEGKGVEKDINKAIKLYEKAAEKNYLHASNHLGDLYRLCKIVEKDYNKTLTYYRKSAL</sequence>
<accession>A0ABR2GYM8</accession>
<dbReference type="Gene3D" id="1.25.40.10">
    <property type="entry name" value="Tetratricopeptide repeat domain"/>
    <property type="match status" value="1"/>
</dbReference>
<evidence type="ECO:0000256" key="1">
    <source>
        <dbReference type="ARBA" id="ARBA00038101"/>
    </source>
</evidence>
<dbReference type="PANTHER" id="PTHR11102:SF160">
    <property type="entry name" value="ERAD-ASSOCIATED E3 UBIQUITIN-PROTEIN LIGASE COMPONENT HRD3"/>
    <property type="match status" value="1"/>
</dbReference>
<comment type="similarity">
    <text evidence="1">Belongs to the sel-1 family.</text>
</comment>
<organism evidence="2 3">
    <name type="scientific">Tritrichomonas musculus</name>
    <dbReference type="NCBI Taxonomy" id="1915356"/>
    <lineage>
        <taxon>Eukaryota</taxon>
        <taxon>Metamonada</taxon>
        <taxon>Parabasalia</taxon>
        <taxon>Tritrichomonadida</taxon>
        <taxon>Tritrichomonadidae</taxon>
        <taxon>Tritrichomonas</taxon>
    </lineage>
</organism>
<dbReference type="SMART" id="SM00671">
    <property type="entry name" value="SEL1"/>
    <property type="match status" value="2"/>
</dbReference>
<protein>
    <submittedName>
        <fullName evidence="2">Uncharacterized protein</fullName>
    </submittedName>
</protein>
<keyword evidence="3" id="KW-1185">Reference proteome</keyword>
<dbReference type="Pfam" id="PF08238">
    <property type="entry name" value="Sel1"/>
    <property type="match status" value="2"/>
</dbReference>
<reference evidence="2 3" key="1">
    <citation type="submission" date="2024-04" db="EMBL/GenBank/DDBJ databases">
        <title>Tritrichomonas musculus Genome.</title>
        <authorList>
            <person name="Alves-Ferreira E."/>
            <person name="Grigg M."/>
            <person name="Lorenzi H."/>
            <person name="Galac M."/>
        </authorList>
    </citation>
    <scope>NUCLEOTIDE SEQUENCE [LARGE SCALE GENOMIC DNA]</scope>
    <source>
        <strain evidence="2 3">EAF2021</strain>
    </source>
</reference>